<evidence type="ECO:0000313" key="5">
    <source>
        <dbReference type="EMBL" id="RUR01696.1"/>
    </source>
</evidence>
<proteinExistence type="predicted"/>
<keyword evidence="2" id="KW-0547">Nucleotide-binding</keyword>
<evidence type="ECO:0000313" key="6">
    <source>
        <dbReference type="Proteomes" id="UP000274909"/>
    </source>
</evidence>
<dbReference type="Gene3D" id="3.40.50.300">
    <property type="entry name" value="P-loop containing nucleotide triphosphate hydrolases"/>
    <property type="match status" value="2"/>
</dbReference>
<dbReference type="InterPro" id="IPR017871">
    <property type="entry name" value="ABC_transporter-like_CS"/>
</dbReference>
<dbReference type="SUPFAM" id="SSF52540">
    <property type="entry name" value="P-loop containing nucleoside triphosphate hydrolases"/>
    <property type="match status" value="2"/>
</dbReference>
<reference evidence="5 6" key="1">
    <citation type="submission" date="2018-12" db="EMBL/GenBank/DDBJ databases">
        <authorList>
            <person name="Li F."/>
        </authorList>
    </citation>
    <scope>NUCLEOTIDE SEQUENCE [LARGE SCALE GENOMIC DNA]</scope>
    <source>
        <strain evidence="5 6">EGI 6500705</strain>
    </source>
</reference>
<feature type="domain" description="ABC transporter" evidence="4">
    <location>
        <begin position="317"/>
        <end position="565"/>
    </location>
</feature>
<dbReference type="GO" id="GO:0055085">
    <property type="term" value="P:transmembrane transport"/>
    <property type="evidence" value="ECO:0007669"/>
    <property type="project" value="UniProtKB-ARBA"/>
</dbReference>
<evidence type="ECO:0000259" key="4">
    <source>
        <dbReference type="PROSITE" id="PS50893"/>
    </source>
</evidence>
<dbReference type="Pfam" id="PF08352">
    <property type="entry name" value="oligo_HPY"/>
    <property type="match status" value="1"/>
</dbReference>
<dbReference type="Pfam" id="PF00005">
    <property type="entry name" value="ABC_tran"/>
    <property type="match status" value="2"/>
</dbReference>
<name>A0A433JTN0_9MICO</name>
<dbReference type="Proteomes" id="UP000274909">
    <property type="component" value="Unassembled WGS sequence"/>
</dbReference>
<protein>
    <submittedName>
        <fullName evidence="5">ABC transporter ATP-binding protein</fullName>
    </submittedName>
</protein>
<dbReference type="PANTHER" id="PTHR43776">
    <property type="entry name" value="TRANSPORT ATP-BINDING PROTEIN"/>
    <property type="match status" value="1"/>
</dbReference>
<dbReference type="NCBIfam" id="NF007739">
    <property type="entry name" value="PRK10419.1"/>
    <property type="match status" value="2"/>
</dbReference>
<evidence type="ECO:0000256" key="3">
    <source>
        <dbReference type="ARBA" id="ARBA00022840"/>
    </source>
</evidence>
<dbReference type="InterPro" id="IPR003439">
    <property type="entry name" value="ABC_transporter-like_ATP-bd"/>
</dbReference>
<dbReference type="InterPro" id="IPR050319">
    <property type="entry name" value="ABC_transp_ATP-bind"/>
</dbReference>
<accession>A0A433JTN0</accession>
<dbReference type="RefSeq" id="WP_127049490.1">
    <property type="nucleotide sequence ID" value="NZ_RZGZ01000002.1"/>
</dbReference>
<dbReference type="PANTHER" id="PTHR43776:SF8">
    <property type="entry name" value="ABC TRANSPORTER, ATP-BINDING PROTEIN"/>
    <property type="match status" value="1"/>
</dbReference>
<keyword evidence="6" id="KW-1185">Reference proteome</keyword>
<dbReference type="PROSITE" id="PS50893">
    <property type="entry name" value="ABC_TRANSPORTER_2"/>
    <property type="match status" value="2"/>
</dbReference>
<dbReference type="GO" id="GO:0005524">
    <property type="term" value="F:ATP binding"/>
    <property type="evidence" value="ECO:0007669"/>
    <property type="project" value="UniProtKB-KW"/>
</dbReference>
<dbReference type="NCBIfam" id="NF008453">
    <property type="entry name" value="PRK11308.1"/>
    <property type="match status" value="2"/>
</dbReference>
<evidence type="ECO:0000256" key="2">
    <source>
        <dbReference type="ARBA" id="ARBA00022741"/>
    </source>
</evidence>
<dbReference type="AlphaFoldDB" id="A0A433JTN0"/>
<dbReference type="InterPro" id="IPR013563">
    <property type="entry name" value="Oligopep_ABC_C"/>
</dbReference>
<gene>
    <name evidence="5" type="ORF">ELQ94_09510</name>
</gene>
<organism evidence="5 6">
    <name type="scientific">Labedella endophytica</name>
    <dbReference type="NCBI Taxonomy" id="1523160"/>
    <lineage>
        <taxon>Bacteria</taxon>
        <taxon>Bacillati</taxon>
        <taxon>Actinomycetota</taxon>
        <taxon>Actinomycetes</taxon>
        <taxon>Micrococcales</taxon>
        <taxon>Microbacteriaceae</taxon>
        <taxon>Labedella</taxon>
    </lineage>
</organism>
<keyword evidence="1" id="KW-0813">Transport</keyword>
<dbReference type="OrthoDB" id="4008250at2"/>
<feature type="domain" description="ABC transporter" evidence="4">
    <location>
        <begin position="19"/>
        <end position="266"/>
    </location>
</feature>
<dbReference type="SMART" id="SM00382">
    <property type="entry name" value="AAA"/>
    <property type="match status" value="2"/>
</dbReference>
<evidence type="ECO:0000256" key="1">
    <source>
        <dbReference type="ARBA" id="ARBA00022448"/>
    </source>
</evidence>
<dbReference type="CDD" id="cd03257">
    <property type="entry name" value="ABC_NikE_OppD_transporters"/>
    <property type="match status" value="2"/>
</dbReference>
<keyword evidence="3 5" id="KW-0067">ATP-binding</keyword>
<dbReference type="PROSITE" id="PS00211">
    <property type="entry name" value="ABC_TRANSPORTER_1"/>
    <property type="match status" value="2"/>
</dbReference>
<dbReference type="GO" id="GO:0016887">
    <property type="term" value="F:ATP hydrolysis activity"/>
    <property type="evidence" value="ECO:0007669"/>
    <property type="project" value="InterPro"/>
</dbReference>
<comment type="caution">
    <text evidence="5">The sequence shown here is derived from an EMBL/GenBank/DDBJ whole genome shotgun (WGS) entry which is preliminary data.</text>
</comment>
<dbReference type="GO" id="GO:0015833">
    <property type="term" value="P:peptide transport"/>
    <property type="evidence" value="ECO:0007669"/>
    <property type="project" value="InterPro"/>
</dbReference>
<sequence length="579" mass="63290">MTSTNPKRDRADGDVLLDVRDLSVIYESAGAAPVQAVDDVSFTLKRGEFVGLVGESGSGKSTLGFALTRLQKPPARTNGGNIFFDGSDIRELDTETLRTQRQGGFAMVLQSGMNALNPVRTIRNHFMDIFRAHGHVAKADREARAAELVRKVELDPSVLARYPGELSGGMRQRVSIALALSLEPQLMVFDEPTTALDVLVQHAVMDTIQSLQASENFTAILISHDLGIVLEATQRVLVMHEGRIVEDGASRDILERPQDDYTRMLLSHYADPRAEVVELPGFPARRSGAEPGTTRPRAEAGDAAVVTRSVRSADSAIVVDGVSKVYPPPRRGEKPVRALDDVSFTLEPGQSLALVGASGSGKSTLAKLITGIEKPTQGDVRFGDVDVTRLRAKGLRDLRSNVQMVFQDPYSALNPLHTVEYTLSRPIRNMTDLRGDDARARLHDLLTTVGLTPTETFAQKLPHQLSGGQRQRVVIARALASDPQVLIADEPVSMLDVSLRAGVLALLEDLREKWGVSLLYITHDLLSARLVTDDIMVLHDGKVVERGVTSEVLRNPQDEYTVRLLDAVPNPRRLREDVA</sequence>
<dbReference type="InterPro" id="IPR003593">
    <property type="entry name" value="AAA+_ATPase"/>
</dbReference>
<dbReference type="InterPro" id="IPR027417">
    <property type="entry name" value="P-loop_NTPase"/>
</dbReference>
<dbReference type="EMBL" id="RZGZ01000002">
    <property type="protein sequence ID" value="RUR01696.1"/>
    <property type="molecule type" value="Genomic_DNA"/>
</dbReference>